<dbReference type="PANTHER" id="PTHR33392">
    <property type="entry name" value="POLYISOPRENYL-TEICHOIC ACID--PEPTIDOGLYCAN TEICHOIC ACID TRANSFERASE TAGU"/>
    <property type="match status" value="1"/>
</dbReference>
<organism evidence="6 7">
    <name type="scientific">Actinokineospora spheciospongiae</name>
    <dbReference type="NCBI Taxonomy" id="909613"/>
    <lineage>
        <taxon>Bacteria</taxon>
        <taxon>Bacillati</taxon>
        <taxon>Actinomycetota</taxon>
        <taxon>Actinomycetes</taxon>
        <taxon>Pseudonocardiales</taxon>
        <taxon>Pseudonocardiaceae</taxon>
        <taxon>Actinokineospora</taxon>
    </lineage>
</organism>
<comment type="similarity">
    <text evidence="1">Belongs to the LytR/CpsA/Psr (LCP) family.</text>
</comment>
<dbReference type="Pfam" id="PF03816">
    <property type="entry name" value="LytR_cpsA_psr"/>
    <property type="match status" value="1"/>
</dbReference>
<evidence type="ECO:0000256" key="2">
    <source>
        <dbReference type="SAM" id="MobiDB-lite"/>
    </source>
</evidence>
<accession>W7J490</accession>
<feature type="compositionally biased region" description="Low complexity" evidence="2">
    <location>
        <begin position="60"/>
        <end position="86"/>
    </location>
</feature>
<keyword evidence="7" id="KW-1185">Reference proteome</keyword>
<evidence type="ECO:0000259" key="4">
    <source>
        <dbReference type="Pfam" id="PF03816"/>
    </source>
</evidence>
<evidence type="ECO:0000256" key="1">
    <source>
        <dbReference type="ARBA" id="ARBA00006068"/>
    </source>
</evidence>
<feature type="transmembrane region" description="Helical" evidence="3">
    <location>
        <begin position="99"/>
        <end position="115"/>
    </location>
</feature>
<dbReference type="STRING" id="909613.UO65_0895"/>
<keyword evidence="3" id="KW-0812">Transmembrane</keyword>
<evidence type="ECO:0000313" key="7">
    <source>
        <dbReference type="Proteomes" id="UP000019277"/>
    </source>
</evidence>
<name>W7J490_9PSEU</name>
<dbReference type="Gene3D" id="3.30.70.2390">
    <property type="match status" value="1"/>
</dbReference>
<dbReference type="EMBL" id="AYXG01000033">
    <property type="protein sequence ID" value="EWC63806.1"/>
    <property type="molecule type" value="Genomic_DNA"/>
</dbReference>
<dbReference type="Pfam" id="PF13399">
    <property type="entry name" value="LytR_C"/>
    <property type="match status" value="1"/>
</dbReference>
<feature type="compositionally biased region" description="Basic and acidic residues" evidence="2">
    <location>
        <begin position="1"/>
        <end position="59"/>
    </location>
</feature>
<comment type="caution">
    <text evidence="6">The sequence shown here is derived from an EMBL/GenBank/DDBJ whole genome shotgun (WGS) entry which is preliminary data.</text>
</comment>
<dbReference type="InterPro" id="IPR027381">
    <property type="entry name" value="LytR/CpsA/Psr_C"/>
</dbReference>
<dbReference type="PANTHER" id="PTHR33392:SF6">
    <property type="entry name" value="POLYISOPRENYL-TEICHOIC ACID--PEPTIDOGLYCAN TEICHOIC ACID TRANSFERASE TAGU"/>
    <property type="match status" value="1"/>
</dbReference>
<protein>
    <submittedName>
        <fullName evidence="6">Cell envelope-associated transcriptional attenuator LytR-CpsA-Psr</fullName>
    </submittedName>
</protein>
<keyword evidence="3" id="KW-0472">Membrane</keyword>
<dbReference type="eggNOG" id="COG1316">
    <property type="taxonomic scope" value="Bacteria"/>
</dbReference>
<feature type="domain" description="Cell envelope-related transcriptional attenuator" evidence="4">
    <location>
        <begin position="180"/>
        <end position="348"/>
    </location>
</feature>
<proteinExistence type="inferred from homology"/>
<reference evidence="6 7" key="1">
    <citation type="journal article" date="2014" name="Genome Announc.">
        <title>Draft Genome Sequence of the Antitrypanosomally Active Sponge-Associated Bacterium Actinokineospora sp. Strain EG49.</title>
        <authorList>
            <person name="Harjes J."/>
            <person name="Ryu T."/>
            <person name="Abdelmohsen U.R."/>
            <person name="Moitinho-Silva L."/>
            <person name="Horn H."/>
            <person name="Ravasi T."/>
            <person name="Hentschel U."/>
        </authorList>
    </citation>
    <scope>NUCLEOTIDE SEQUENCE [LARGE SCALE GENOMIC DNA]</scope>
    <source>
        <strain evidence="6 7">EG49</strain>
    </source>
</reference>
<evidence type="ECO:0000259" key="5">
    <source>
        <dbReference type="Pfam" id="PF13399"/>
    </source>
</evidence>
<dbReference type="AlphaFoldDB" id="W7J490"/>
<sequence length="576" mass="60359">MRQSADRTRQPGDRGRQPGEPADRRQPPPDRRGRAAEPAREPRERRGAAARGRTPERAARPTAARANAAAPTEKIAPRARPAAAPVADRRPRYVAGKSLVTLLSAAMVVTLGYYWKVTDDFSDDLTRANVIDGASVEKPADGAIDILMVGMDSRTDPQGNPLSKERLAELHAGVADGEVNTDTLILIRIPNDGGKATGISIPRDSYVDIPGHGKHKINSAYGRAKLQAYAGLKEDGVGGRDLEVRSNLEGAKSVIATVNKLTGATVDHYAEINLFGFADITQAIGGVEVCLNKATKDKFSGADFPAGVQTISGVPALAFVRQRHGLPNGDLDRIVRQQTFMGAMAKKVFSQDVIAPGSETLPKLQEAISKSVVLDEDWNIMQFAQQMTGITGGKVAFETIPHGTIDLQTPNDGSAIEIDPDDVRAFVRHLLTPDAPTSSAGPSSAPAGGTTEPGSTEAESKPTVNVLNGSGRTGLAADVVKTLTGKGFTEGSTGNAAARAKTVIRYATGQQDLGTMVADALGGDYTVEQDSDLGKGKVSVILGKDYTTADGFGGAPALDLGAPARAALQPAVPCIN</sequence>
<dbReference type="PATRIC" id="fig|909613.9.peg.911"/>
<feature type="region of interest" description="Disordered" evidence="2">
    <location>
        <begin position="433"/>
        <end position="469"/>
    </location>
</feature>
<dbReference type="InterPro" id="IPR050922">
    <property type="entry name" value="LytR/CpsA/Psr_CW_biosynth"/>
</dbReference>
<evidence type="ECO:0000256" key="3">
    <source>
        <dbReference type="SAM" id="Phobius"/>
    </source>
</evidence>
<dbReference type="InterPro" id="IPR004474">
    <property type="entry name" value="LytR_CpsA_psr"/>
</dbReference>
<feature type="compositionally biased region" description="Low complexity" evidence="2">
    <location>
        <begin position="433"/>
        <end position="450"/>
    </location>
</feature>
<gene>
    <name evidence="6" type="ORF">UO65_0895</name>
</gene>
<feature type="domain" description="LytR/CpsA/Psr regulator C-terminal" evidence="5">
    <location>
        <begin position="463"/>
        <end position="546"/>
    </location>
</feature>
<feature type="region of interest" description="Disordered" evidence="2">
    <location>
        <begin position="1"/>
        <end position="87"/>
    </location>
</feature>
<dbReference type="Gene3D" id="3.40.630.190">
    <property type="entry name" value="LCP protein"/>
    <property type="match status" value="1"/>
</dbReference>
<dbReference type="NCBIfam" id="TIGR00350">
    <property type="entry name" value="lytR_cpsA_psr"/>
    <property type="match status" value="1"/>
</dbReference>
<dbReference type="Proteomes" id="UP000019277">
    <property type="component" value="Unassembled WGS sequence"/>
</dbReference>
<keyword evidence="3" id="KW-1133">Transmembrane helix</keyword>
<evidence type="ECO:0000313" key="6">
    <source>
        <dbReference type="EMBL" id="EWC63806.1"/>
    </source>
</evidence>